<evidence type="ECO:0000313" key="2">
    <source>
        <dbReference type="Proteomes" id="UP000243937"/>
    </source>
</evidence>
<proteinExistence type="predicted"/>
<name>A0A1Y0D2J0_9GAMM</name>
<evidence type="ECO:0000313" key="1">
    <source>
        <dbReference type="EMBL" id="ART81740.1"/>
    </source>
</evidence>
<organism evidence="1 2">
    <name type="scientific">Oceanisphaera profunda</name>
    <dbReference type="NCBI Taxonomy" id="1416627"/>
    <lineage>
        <taxon>Bacteria</taxon>
        <taxon>Pseudomonadati</taxon>
        <taxon>Pseudomonadota</taxon>
        <taxon>Gammaproteobacteria</taxon>
        <taxon>Aeromonadales</taxon>
        <taxon>Aeromonadaceae</taxon>
        <taxon>Oceanisphaera</taxon>
    </lineage>
</organism>
<protein>
    <submittedName>
        <fullName evidence="1">Uncharacterized protein</fullName>
    </submittedName>
</protein>
<gene>
    <name evidence="1" type="ORF">CBP31_03125</name>
</gene>
<reference evidence="1 2" key="1">
    <citation type="journal article" date="2014" name="Int. J. Syst. Evol. Microbiol.">
        <title>Oceanisphaera profunda sp. nov., a marine bacterium isolated from deep-sea sediment, and emended description of the genus Oceanisphaera.</title>
        <authorList>
            <person name="Xu Z."/>
            <person name="Zhang X.Y."/>
            <person name="Su H.N."/>
            <person name="Yu Z.C."/>
            <person name="Liu C."/>
            <person name="Li H."/>
            <person name="Chen X.L."/>
            <person name="Song X.Y."/>
            <person name="Xie B.B."/>
            <person name="Qin Q.L."/>
            <person name="Zhou B.C."/>
            <person name="Shi M."/>
            <person name="Huang Y."/>
            <person name="Zhang Y.Z."/>
        </authorList>
    </citation>
    <scope>NUCLEOTIDE SEQUENCE [LARGE SCALE GENOMIC DNA]</scope>
    <source>
        <strain evidence="1 2">SM1222</strain>
    </source>
</reference>
<sequence>MYELKRCHRSALSQSKDGVYLYAVFLMDIRISVSSLDFKHKSEILKQVQDDSEGRWISLTPYTSRFTG</sequence>
<accession>A0A1Y0D2J0</accession>
<keyword evidence="2" id="KW-1185">Reference proteome</keyword>
<dbReference type="AlphaFoldDB" id="A0A1Y0D2J0"/>
<dbReference type="EMBL" id="CP021377">
    <property type="protein sequence ID" value="ART81740.1"/>
    <property type="molecule type" value="Genomic_DNA"/>
</dbReference>
<dbReference type="Proteomes" id="UP000243937">
    <property type="component" value="Chromosome"/>
</dbReference>
<dbReference type="KEGG" id="opf:CBP31_03125"/>